<keyword evidence="10" id="KW-0813">Transport</keyword>
<comment type="subcellular location">
    <subcellularLocation>
        <location evidence="1 10">Cell membrane</location>
        <topology evidence="1 10">Multi-pass membrane protein</topology>
    </subcellularLocation>
</comment>
<comment type="catalytic activity">
    <reaction evidence="8">
        <text>fluoride(in) = fluoride(out)</text>
        <dbReference type="Rhea" id="RHEA:76159"/>
        <dbReference type="ChEBI" id="CHEBI:17051"/>
    </reaction>
    <physiologicalReaction direction="left-to-right" evidence="8">
        <dbReference type="Rhea" id="RHEA:76160"/>
    </physiologicalReaction>
</comment>
<dbReference type="EMBL" id="LAIR01000002">
    <property type="protein sequence ID" value="KNX38132.1"/>
    <property type="molecule type" value="Genomic_DNA"/>
</dbReference>
<keyword evidence="3 10" id="KW-0812">Transmembrane</keyword>
<dbReference type="STRING" id="1631356.VV01_14815"/>
<dbReference type="GO" id="GO:0046872">
    <property type="term" value="F:metal ion binding"/>
    <property type="evidence" value="ECO:0007669"/>
    <property type="project" value="UniProtKB-KW"/>
</dbReference>
<evidence type="ECO:0000256" key="4">
    <source>
        <dbReference type="ARBA" id="ARBA00022989"/>
    </source>
</evidence>
<sequence length="145" mass="14605">MSSTPLPVDPDEPAVPSPSTPSVLAAIALGGGLGALARAGVAELLPHPSDGLDVATLVTNVVGSMLLGALMVLVVEHRHGHPLLRPFVGVGVLGGFTTFSTYAVHARGLLADHPVLALAELIGGVVLCLVSVGVGVGLMRLWGEE</sequence>
<keyword evidence="2 10" id="KW-1003">Cell membrane</keyword>
<proteinExistence type="inferred from homology"/>
<keyword evidence="5 10" id="KW-0472">Membrane</keyword>
<evidence type="ECO:0000256" key="5">
    <source>
        <dbReference type="ARBA" id="ARBA00023136"/>
    </source>
</evidence>
<comment type="activity regulation">
    <text evidence="10">Na(+) is not transported, but it plays an essential structural role and its presence is essential for fluoride channel function.</text>
</comment>
<protein>
    <recommendedName>
        <fullName evidence="10">Fluoride-specific ion channel FluC</fullName>
    </recommendedName>
</protein>
<keyword evidence="6 10" id="KW-0407">Ion channel</keyword>
<evidence type="ECO:0000256" key="2">
    <source>
        <dbReference type="ARBA" id="ARBA00022475"/>
    </source>
</evidence>
<dbReference type="InterPro" id="IPR003691">
    <property type="entry name" value="FluC"/>
</dbReference>
<organism evidence="11 12">
    <name type="scientific">Luteipulveratus halotolerans</name>
    <dbReference type="NCBI Taxonomy" id="1631356"/>
    <lineage>
        <taxon>Bacteria</taxon>
        <taxon>Bacillati</taxon>
        <taxon>Actinomycetota</taxon>
        <taxon>Actinomycetes</taxon>
        <taxon>Micrococcales</taxon>
        <taxon>Dermacoccaceae</taxon>
        <taxon>Luteipulveratus</taxon>
    </lineage>
</organism>
<feature type="transmembrane region" description="Helical" evidence="10">
    <location>
        <begin position="54"/>
        <end position="75"/>
    </location>
</feature>
<keyword evidence="10" id="KW-0406">Ion transport</keyword>
<evidence type="ECO:0000256" key="8">
    <source>
        <dbReference type="ARBA" id="ARBA00035585"/>
    </source>
</evidence>
<feature type="transmembrane region" description="Helical" evidence="10">
    <location>
        <begin position="87"/>
        <end position="104"/>
    </location>
</feature>
<keyword evidence="10" id="KW-0479">Metal-binding</keyword>
<keyword evidence="4 10" id="KW-1133">Transmembrane helix</keyword>
<evidence type="ECO:0000256" key="6">
    <source>
        <dbReference type="ARBA" id="ARBA00023303"/>
    </source>
</evidence>
<evidence type="ECO:0000256" key="3">
    <source>
        <dbReference type="ARBA" id="ARBA00022692"/>
    </source>
</evidence>
<dbReference type="GO" id="GO:0005886">
    <property type="term" value="C:plasma membrane"/>
    <property type="evidence" value="ECO:0007669"/>
    <property type="project" value="UniProtKB-SubCell"/>
</dbReference>
<reference evidence="12" key="1">
    <citation type="submission" date="2015-03" db="EMBL/GenBank/DDBJ databases">
        <title>Luteipulveratus halotolerans sp. nov., a novel actinobacterium (Dermacoccaceae) from Sarawak, Malaysia.</title>
        <authorList>
            <person name="Juboi H."/>
            <person name="Basik A."/>
            <person name="Shamsul S.S."/>
            <person name="Arnold P."/>
            <person name="Schmitt E.K."/>
            <person name="Sanglier J.-J."/>
            <person name="Yeo T."/>
        </authorList>
    </citation>
    <scope>NUCLEOTIDE SEQUENCE [LARGE SCALE GENOMIC DNA]</scope>
    <source>
        <strain evidence="12">C296001</strain>
    </source>
</reference>
<name>A0A0L6CK29_9MICO</name>
<comment type="function">
    <text evidence="9 10">Fluoride-specific ion channel. Important for reducing fluoride concentration in the cell, thus reducing its toxicity.</text>
</comment>
<dbReference type="RefSeq" id="WP_082221000.1">
    <property type="nucleotide sequence ID" value="NZ_LAIR01000002.1"/>
</dbReference>
<keyword evidence="10" id="KW-0915">Sodium</keyword>
<dbReference type="OrthoDB" id="4408652at2"/>
<dbReference type="GO" id="GO:0140114">
    <property type="term" value="P:cellular detoxification of fluoride"/>
    <property type="evidence" value="ECO:0007669"/>
    <property type="project" value="UniProtKB-UniRule"/>
</dbReference>
<evidence type="ECO:0000256" key="7">
    <source>
        <dbReference type="ARBA" id="ARBA00035120"/>
    </source>
</evidence>
<evidence type="ECO:0000256" key="1">
    <source>
        <dbReference type="ARBA" id="ARBA00004651"/>
    </source>
</evidence>
<keyword evidence="12" id="KW-1185">Reference proteome</keyword>
<dbReference type="AlphaFoldDB" id="A0A0L6CK29"/>
<dbReference type="HAMAP" id="MF_00454">
    <property type="entry name" value="FluC"/>
    <property type="match status" value="1"/>
</dbReference>
<dbReference type="PANTHER" id="PTHR28259:SF1">
    <property type="entry name" value="FLUORIDE EXPORT PROTEIN 1-RELATED"/>
    <property type="match status" value="1"/>
</dbReference>
<comment type="similarity">
    <text evidence="7 10">Belongs to the fluoride channel Fluc/FEX (TC 1.A.43) family.</text>
</comment>
<dbReference type="Pfam" id="PF02537">
    <property type="entry name" value="CRCB"/>
    <property type="match status" value="1"/>
</dbReference>
<dbReference type="PATRIC" id="fig|1631356.3.peg.2926"/>
<comment type="caution">
    <text evidence="11">The sequence shown here is derived from an EMBL/GenBank/DDBJ whole genome shotgun (WGS) entry which is preliminary data.</text>
</comment>
<evidence type="ECO:0000256" key="10">
    <source>
        <dbReference type="HAMAP-Rule" id="MF_00454"/>
    </source>
</evidence>
<dbReference type="PANTHER" id="PTHR28259">
    <property type="entry name" value="FLUORIDE EXPORT PROTEIN 1-RELATED"/>
    <property type="match status" value="1"/>
</dbReference>
<gene>
    <name evidence="10" type="primary">fluC</name>
    <name evidence="10" type="synonym">crcB</name>
    <name evidence="11" type="ORF">VV01_14815</name>
</gene>
<dbReference type="Proteomes" id="UP000037397">
    <property type="component" value="Unassembled WGS sequence"/>
</dbReference>
<evidence type="ECO:0000313" key="12">
    <source>
        <dbReference type="Proteomes" id="UP000037397"/>
    </source>
</evidence>
<feature type="binding site" evidence="10">
    <location>
        <position position="97"/>
    </location>
    <ligand>
        <name>Na(+)</name>
        <dbReference type="ChEBI" id="CHEBI:29101"/>
        <note>structural</note>
    </ligand>
</feature>
<feature type="binding site" evidence="10">
    <location>
        <position position="94"/>
    </location>
    <ligand>
        <name>Na(+)</name>
        <dbReference type="ChEBI" id="CHEBI:29101"/>
        <note>structural</note>
    </ligand>
</feature>
<evidence type="ECO:0000256" key="9">
    <source>
        <dbReference type="ARBA" id="ARBA00049940"/>
    </source>
</evidence>
<accession>A0A0L6CK29</accession>
<evidence type="ECO:0000313" key="11">
    <source>
        <dbReference type="EMBL" id="KNX38132.1"/>
    </source>
</evidence>
<feature type="transmembrane region" description="Helical" evidence="10">
    <location>
        <begin position="116"/>
        <end position="139"/>
    </location>
</feature>
<dbReference type="GO" id="GO:0062054">
    <property type="term" value="F:fluoride channel activity"/>
    <property type="evidence" value="ECO:0007669"/>
    <property type="project" value="UniProtKB-UniRule"/>
</dbReference>